<evidence type="ECO:0000259" key="10">
    <source>
        <dbReference type="PROSITE" id="PS50030"/>
    </source>
</evidence>
<feature type="compositionally biased region" description="Low complexity" evidence="9">
    <location>
        <begin position="821"/>
        <end position="840"/>
    </location>
</feature>
<keyword evidence="12" id="KW-1185">Reference proteome</keyword>
<feature type="compositionally biased region" description="Low complexity" evidence="9">
    <location>
        <begin position="16"/>
        <end position="26"/>
    </location>
</feature>
<name>A0A8C4FBE0_DICLA</name>
<evidence type="ECO:0000256" key="6">
    <source>
        <dbReference type="ARBA" id="ARBA00022490"/>
    </source>
</evidence>
<dbReference type="SMART" id="SM00165">
    <property type="entry name" value="UBA"/>
    <property type="match status" value="1"/>
</dbReference>
<feature type="compositionally biased region" description="Basic residues" evidence="9">
    <location>
        <begin position="137"/>
        <end position="149"/>
    </location>
</feature>
<keyword evidence="5" id="KW-0488">Methylation</keyword>
<feature type="region of interest" description="Disordered" evidence="9">
    <location>
        <begin position="902"/>
        <end position="956"/>
    </location>
</feature>
<feature type="region of interest" description="Disordered" evidence="9">
    <location>
        <begin position="404"/>
        <end position="426"/>
    </location>
</feature>
<evidence type="ECO:0000256" key="2">
    <source>
        <dbReference type="ARBA" id="ARBA00004286"/>
    </source>
</evidence>
<gene>
    <name evidence="11" type="primary">ubap2l</name>
</gene>
<accession>A0A8C4FBE0</accession>
<feature type="compositionally biased region" description="Low complexity" evidence="9">
    <location>
        <begin position="470"/>
        <end position="491"/>
    </location>
</feature>
<dbReference type="FunFam" id="1.10.8.10:FF:000004">
    <property type="entry name" value="ubiquitin-associated protein 2-like isoform X1"/>
    <property type="match status" value="1"/>
</dbReference>
<dbReference type="SUPFAM" id="SSF46934">
    <property type="entry name" value="UBA-like"/>
    <property type="match status" value="1"/>
</dbReference>
<feature type="compositionally biased region" description="Low complexity" evidence="9">
    <location>
        <begin position="715"/>
        <end position="758"/>
    </location>
</feature>
<dbReference type="Proteomes" id="UP000694389">
    <property type="component" value="Unassembled WGS sequence"/>
</dbReference>
<feature type="compositionally biased region" description="Polar residues" evidence="9">
    <location>
        <begin position="509"/>
        <end position="521"/>
    </location>
</feature>
<comment type="subcellular location">
    <subcellularLocation>
        <location evidence="2">Chromosome</location>
    </subcellularLocation>
    <subcellularLocation>
        <location evidence="3">Cytoplasm</location>
    </subcellularLocation>
    <subcellularLocation>
        <location evidence="1">Nucleus</location>
    </subcellularLocation>
</comment>
<keyword evidence="4" id="KW-0158">Chromosome</keyword>
<feature type="compositionally biased region" description="Polar residues" evidence="9">
    <location>
        <begin position="674"/>
        <end position="688"/>
    </location>
</feature>
<dbReference type="GO" id="GO:0005737">
    <property type="term" value="C:cytoplasm"/>
    <property type="evidence" value="ECO:0007669"/>
    <property type="project" value="UniProtKB-SubCell"/>
</dbReference>
<evidence type="ECO:0000313" key="12">
    <source>
        <dbReference type="Proteomes" id="UP000694389"/>
    </source>
</evidence>
<protein>
    <submittedName>
        <fullName evidence="11">Ubiquitin associated protein 2-like</fullName>
    </submittedName>
</protein>
<keyword evidence="7" id="KW-0597">Phosphoprotein</keyword>
<dbReference type="GO" id="GO:0005634">
    <property type="term" value="C:nucleus"/>
    <property type="evidence" value="ECO:0007669"/>
    <property type="project" value="UniProtKB-SubCell"/>
</dbReference>
<evidence type="ECO:0000256" key="9">
    <source>
        <dbReference type="SAM" id="MobiDB-lite"/>
    </source>
</evidence>
<feature type="region of interest" description="Disordered" evidence="9">
    <location>
        <begin position="313"/>
        <end position="337"/>
    </location>
</feature>
<feature type="region of interest" description="Disordered" evidence="9">
    <location>
        <begin position="93"/>
        <end position="208"/>
    </location>
</feature>
<organism evidence="11 12">
    <name type="scientific">Dicentrarchus labrax</name>
    <name type="common">European seabass</name>
    <name type="synonym">Morone labrax</name>
    <dbReference type="NCBI Taxonomy" id="13489"/>
    <lineage>
        <taxon>Eukaryota</taxon>
        <taxon>Metazoa</taxon>
        <taxon>Chordata</taxon>
        <taxon>Craniata</taxon>
        <taxon>Vertebrata</taxon>
        <taxon>Euteleostomi</taxon>
        <taxon>Actinopterygii</taxon>
        <taxon>Neopterygii</taxon>
        <taxon>Teleostei</taxon>
        <taxon>Neoteleostei</taxon>
        <taxon>Acanthomorphata</taxon>
        <taxon>Eupercaria</taxon>
        <taxon>Moronidae</taxon>
        <taxon>Dicentrarchus</taxon>
    </lineage>
</organism>
<evidence type="ECO:0000256" key="1">
    <source>
        <dbReference type="ARBA" id="ARBA00004123"/>
    </source>
</evidence>
<feature type="compositionally biased region" description="Basic residues" evidence="9">
    <location>
        <begin position="529"/>
        <end position="538"/>
    </location>
</feature>
<sequence length="1183" mass="122694">MMTSMGGNRARGSWEQTQGQTQSQTQHKQRPQATAEQIRLAQMISDHNDADFEEKVKQLIDITGKDQDESMIALHDCNGDVNRAINVLLEGSPDTDSWEMVGKKKGVSGQKETSQAETGEEGKENREKGGEKDVARRRGGAPRKGRGASRGREFRGQENGLDGGKAGIAGRGAERGRRGRGRGRGSVGVSGRRGGRFSAQGMGTFNPADYAEPAQTEENYGGGSTWNNTGSVELEEGARLEYSAGEGTNYPPKFDSAPGAWRSATEEWGTEDWNEDLSETKIFTASSVASMPLPQENVTITKGQRIDLAVLLGKTPPSSSSETENAPMEATQPPSLSQSLVFSNSKQGVPLSQTSSSTPYTQHSMVSMLSKGFGDVGDPKGGSTGTTGSQFLEQYKTAQALAQLAAQHSQTGPPNTTPSSWDTSATSLGQYDMKTQPESAVHTPFTKRQPYQAATSTSSMLDVFLQDKGLPPSSSVSSSSSLPQQTTSSPHVVPPPASSLPKMAAVPSLGQQVSPSSSDAQSPLPLQQHKLKQQKKRTSITTKIPAMAVEMPGSADISGLNLQFGALQFGSEPVLPEYDSAPTTATPANQVQNSLYTSASSQMDLYDQRASQTRRYPPSVSSSPQKDMQPKNGFSSIQATQSVEAAAGSAVSVKPASDSVTQASVSSMGTLTDSPASLLTGSNQTSLSALGHSEDLPPSTIPPPQHNNSHPSQQNSLASSSVRASNSSLLHPSVDGDSSLHSSSFPSSVSAVPSSSVPSSSSVAAAQVSLGAPQASSVGSATVSAPSGLGPVSSLAMGLNTASMGAPAVAAATISVSTTGSVIPSSATSSSTRGSAASSGKAPPNLPPGVPPLLPNPYIMAPGLLHAYPPQVYGYDDLQMLQTRIPLDYYSIPFATPTTALTGREGSLTSNPYSGDLSKFGRGDASSPAPATTLAQTQQNQTQTHHTTQQPFLNPALPPGYSYTSLPYYTGMPGLPNTFQYGPAVFPVAPTSSKQHGVNVGVNASATPFQQASGYGSHGYSTGYEDVGQASGSGDFCKGGYGTAVAAAASAQNKPASSVTGPGVGVSVTSSNTGVPDISGSVYTKTQSFEKQGFHAGTPAASFSLPSALGSGGPINPPAAAGYAPAPFMHILAPHQQPHSQILHHHLQQDGQSGTGQRSQNASIQQKSQINKSAYNSYNWGAN</sequence>
<reference evidence="11" key="2">
    <citation type="submission" date="2025-09" db="UniProtKB">
        <authorList>
            <consortium name="Ensembl"/>
        </authorList>
    </citation>
    <scope>IDENTIFICATION</scope>
</reference>
<feature type="region of interest" description="Disordered" evidence="9">
    <location>
        <begin position="469"/>
        <end position="538"/>
    </location>
</feature>
<evidence type="ECO:0000256" key="3">
    <source>
        <dbReference type="ARBA" id="ARBA00004496"/>
    </source>
</evidence>
<feature type="domain" description="UBA" evidence="10">
    <location>
        <begin position="51"/>
        <end position="91"/>
    </location>
</feature>
<evidence type="ECO:0000313" key="11">
    <source>
        <dbReference type="Ensembl" id="ENSDLAP00005030788.2"/>
    </source>
</evidence>
<dbReference type="Gene3D" id="1.10.8.10">
    <property type="entry name" value="DNA helicase RuvA subunit, C-terminal domain"/>
    <property type="match status" value="1"/>
</dbReference>
<feature type="compositionally biased region" description="Polar residues" evidence="9">
    <location>
        <begin position="902"/>
        <end position="913"/>
    </location>
</feature>
<dbReference type="InterPro" id="IPR051833">
    <property type="entry name" value="TC-DDR_regulator"/>
</dbReference>
<feature type="compositionally biased region" description="Low complexity" evidence="9">
    <location>
        <begin position="931"/>
        <end position="950"/>
    </location>
</feature>
<keyword evidence="8" id="KW-0539">Nucleus</keyword>
<dbReference type="Ensembl" id="ENSDLAT00005032893.2">
    <property type="protein sequence ID" value="ENSDLAP00005030788.2"/>
    <property type="gene ID" value="ENSDLAG00005013766.2"/>
</dbReference>
<feature type="region of interest" description="Disordered" evidence="9">
    <location>
        <begin position="1137"/>
        <end position="1169"/>
    </location>
</feature>
<dbReference type="GeneTree" id="ENSGT00390000003453"/>
<dbReference type="GO" id="GO:0061484">
    <property type="term" value="P:hematopoietic stem cell homeostasis"/>
    <property type="evidence" value="ECO:0007669"/>
    <property type="project" value="UniProtKB-ARBA"/>
</dbReference>
<dbReference type="PANTHER" id="PTHR16308:SF18">
    <property type="entry name" value="UBIQUITIN-ASSOCIATED PROTEIN 2-LIKE"/>
    <property type="match status" value="1"/>
</dbReference>
<feature type="region of interest" description="Disordered" evidence="9">
    <location>
        <begin position="1"/>
        <end position="36"/>
    </location>
</feature>
<evidence type="ECO:0000256" key="5">
    <source>
        <dbReference type="ARBA" id="ARBA00022481"/>
    </source>
</evidence>
<feature type="compositionally biased region" description="Basic and acidic residues" evidence="9">
    <location>
        <begin position="120"/>
        <end position="136"/>
    </location>
</feature>
<dbReference type="CDD" id="cd14277">
    <property type="entry name" value="UBA_UBP2_like"/>
    <property type="match status" value="1"/>
</dbReference>
<feature type="region of interest" description="Disordered" evidence="9">
    <location>
        <begin position="605"/>
        <end position="633"/>
    </location>
</feature>
<feature type="region of interest" description="Disordered" evidence="9">
    <location>
        <begin position="674"/>
        <end position="758"/>
    </location>
</feature>
<dbReference type="GO" id="GO:0005694">
    <property type="term" value="C:chromosome"/>
    <property type="evidence" value="ECO:0007669"/>
    <property type="project" value="UniProtKB-SubCell"/>
</dbReference>
<evidence type="ECO:0000256" key="7">
    <source>
        <dbReference type="ARBA" id="ARBA00022553"/>
    </source>
</evidence>
<feature type="compositionally biased region" description="Gly residues" evidence="9">
    <location>
        <begin position="161"/>
        <end position="170"/>
    </location>
</feature>
<dbReference type="PROSITE" id="PS50030">
    <property type="entry name" value="UBA"/>
    <property type="match status" value="1"/>
</dbReference>
<proteinExistence type="predicted"/>
<feature type="region of interest" description="Disordered" evidence="9">
    <location>
        <begin position="821"/>
        <end position="849"/>
    </location>
</feature>
<feature type="compositionally biased region" description="Polar residues" evidence="9">
    <location>
        <begin position="1149"/>
        <end position="1169"/>
    </location>
</feature>
<dbReference type="Pfam" id="PF12478">
    <property type="entry name" value="UBAP2-Lig"/>
    <property type="match status" value="1"/>
</dbReference>
<dbReference type="InterPro" id="IPR009060">
    <property type="entry name" value="UBA-like_sf"/>
</dbReference>
<dbReference type="PANTHER" id="PTHR16308">
    <property type="entry name" value="UBIQUITIN ASSOCIATED PROTEIN 2-LIKE/LINGERER"/>
    <property type="match status" value="1"/>
</dbReference>
<dbReference type="AlphaFoldDB" id="A0A8C4FBE0"/>
<dbReference type="InterPro" id="IPR015940">
    <property type="entry name" value="UBA"/>
</dbReference>
<keyword evidence="6" id="KW-0963">Cytoplasm</keyword>
<evidence type="ECO:0000256" key="4">
    <source>
        <dbReference type="ARBA" id="ARBA00022454"/>
    </source>
</evidence>
<feature type="compositionally biased region" description="Polar residues" evidence="9">
    <location>
        <begin position="408"/>
        <end position="426"/>
    </location>
</feature>
<reference evidence="11" key="1">
    <citation type="submission" date="2025-08" db="UniProtKB">
        <authorList>
            <consortium name="Ensembl"/>
        </authorList>
    </citation>
    <scope>IDENTIFICATION</scope>
</reference>
<dbReference type="InterPro" id="IPR022166">
    <property type="entry name" value="UBAP2/Lig"/>
</dbReference>
<evidence type="ECO:0000256" key="8">
    <source>
        <dbReference type="ARBA" id="ARBA00023242"/>
    </source>
</evidence>